<keyword evidence="3" id="KW-1185">Reference proteome</keyword>
<dbReference type="InParanoid" id="G0QRP4"/>
<dbReference type="GO" id="GO:0008233">
    <property type="term" value="F:peptidase activity"/>
    <property type="evidence" value="ECO:0007669"/>
    <property type="project" value="UniProtKB-KW"/>
</dbReference>
<feature type="non-terminal residue" evidence="2">
    <location>
        <position position="53"/>
    </location>
</feature>
<dbReference type="GeneID" id="14908267"/>
<accession>G0QRP4</accession>
<evidence type="ECO:0000259" key="1">
    <source>
        <dbReference type="Pfam" id="PF01343"/>
    </source>
</evidence>
<keyword evidence="2" id="KW-0645">Protease</keyword>
<sequence>VPENKRQQKIYNGEVFAGEQAVQLGLVDQIGQVQDVMKKDFPKASLVYIGGVN</sequence>
<dbReference type="RefSeq" id="XP_004035597.1">
    <property type="nucleotide sequence ID" value="XM_004035549.1"/>
</dbReference>
<dbReference type="EMBL" id="GL983790">
    <property type="protein sequence ID" value="EGR32111.1"/>
    <property type="molecule type" value="Genomic_DNA"/>
</dbReference>
<feature type="non-terminal residue" evidence="2">
    <location>
        <position position="1"/>
    </location>
</feature>
<evidence type="ECO:0000313" key="3">
    <source>
        <dbReference type="Proteomes" id="UP000008983"/>
    </source>
</evidence>
<proteinExistence type="predicted"/>
<organism evidence="2 3">
    <name type="scientific">Ichthyophthirius multifiliis</name>
    <name type="common">White spot disease agent</name>
    <name type="synonym">Ich</name>
    <dbReference type="NCBI Taxonomy" id="5932"/>
    <lineage>
        <taxon>Eukaryota</taxon>
        <taxon>Sar</taxon>
        <taxon>Alveolata</taxon>
        <taxon>Ciliophora</taxon>
        <taxon>Intramacronucleata</taxon>
        <taxon>Oligohymenophorea</taxon>
        <taxon>Hymenostomatida</taxon>
        <taxon>Ophryoglenina</taxon>
        <taxon>Ichthyophthirius</taxon>
    </lineage>
</organism>
<name>G0QRP4_ICHMU</name>
<dbReference type="Proteomes" id="UP000008983">
    <property type="component" value="Unassembled WGS sequence"/>
</dbReference>
<dbReference type="Gene3D" id="3.90.226.10">
    <property type="entry name" value="2-enoyl-CoA Hydratase, Chain A, domain 1"/>
    <property type="match status" value="1"/>
</dbReference>
<dbReference type="GO" id="GO:0006508">
    <property type="term" value="P:proteolysis"/>
    <property type="evidence" value="ECO:0007669"/>
    <property type="project" value="UniProtKB-KW"/>
</dbReference>
<evidence type="ECO:0000313" key="2">
    <source>
        <dbReference type="EMBL" id="EGR32111.1"/>
    </source>
</evidence>
<dbReference type="eggNOG" id="ENOG502R30U">
    <property type="taxonomic scope" value="Eukaryota"/>
</dbReference>
<feature type="domain" description="Peptidase S49" evidence="1">
    <location>
        <begin position="7"/>
        <end position="39"/>
    </location>
</feature>
<dbReference type="InterPro" id="IPR002142">
    <property type="entry name" value="Peptidase_S49"/>
</dbReference>
<dbReference type="Pfam" id="PF01343">
    <property type="entry name" value="Peptidase_S49"/>
    <property type="match status" value="1"/>
</dbReference>
<gene>
    <name evidence="2" type="ORF">IMG5_096290</name>
</gene>
<dbReference type="OrthoDB" id="284461at2759"/>
<dbReference type="AlphaFoldDB" id="G0QRP4"/>
<protein>
    <submittedName>
        <fullName evidence="2">Protease IV family protein S49, putative</fullName>
    </submittedName>
</protein>
<reference evidence="2 3" key="1">
    <citation type="submission" date="2011-07" db="EMBL/GenBank/DDBJ databases">
        <authorList>
            <person name="Coyne R."/>
            <person name="Brami D."/>
            <person name="Johnson J."/>
            <person name="Hostetler J."/>
            <person name="Hannick L."/>
            <person name="Clark T."/>
            <person name="Cassidy-Hanley D."/>
            <person name="Inman J."/>
        </authorList>
    </citation>
    <scope>NUCLEOTIDE SEQUENCE [LARGE SCALE GENOMIC DNA]</scope>
    <source>
        <strain evidence="2 3">G5</strain>
    </source>
</reference>
<keyword evidence="2" id="KW-0378">Hydrolase</keyword>